<dbReference type="EMBL" id="NAJQ01000525">
    <property type="protein sequence ID" value="TKA68204.1"/>
    <property type="molecule type" value="Genomic_DNA"/>
</dbReference>
<evidence type="ECO:0000313" key="1">
    <source>
        <dbReference type="EMBL" id="TKA68204.1"/>
    </source>
</evidence>
<keyword evidence="2" id="KW-1185">Reference proteome</keyword>
<dbReference type="OrthoDB" id="3930286at2759"/>
<organism evidence="1 2">
    <name type="scientific">Friedmanniomyces simplex</name>
    <dbReference type="NCBI Taxonomy" id="329884"/>
    <lineage>
        <taxon>Eukaryota</taxon>
        <taxon>Fungi</taxon>
        <taxon>Dikarya</taxon>
        <taxon>Ascomycota</taxon>
        <taxon>Pezizomycotina</taxon>
        <taxon>Dothideomycetes</taxon>
        <taxon>Dothideomycetidae</taxon>
        <taxon>Mycosphaerellales</taxon>
        <taxon>Teratosphaeriaceae</taxon>
        <taxon>Friedmanniomyces</taxon>
    </lineage>
</organism>
<proteinExistence type="predicted"/>
<reference evidence="1 2" key="1">
    <citation type="submission" date="2017-03" db="EMBL/GenBank/DDBJ databases">
        <title>Genomes of endolithic fungi from Antarctica.</title>
        <authorList>
            <person name="Coleine C."/>
            <person name="Masonjones S."/>
            <person name="Stajich J.E."/>
        </authorList>
    </citation>
    <scope>NUCLEOTIDE SEQUENCE [LARGE SCALE GENOMIC DNA]</scope>
    <source>
        <strain evidence="1 2">CCFEE 5184</strain>
    </source>
</reference>
<accession>A0A4U0WWT0</accession>
<protein>
    <submittedName>
        <fullName evidence="1">Uncharacterized protein</fullName>
    </submittedName>
</protein>
<comment type="caution">
    <text evidence="1">The sequence shown here is derived from an EMBL/GenBank/DDBJ whole genome shotgun (WGS) entry which is preliminary data.</text>
</comment>
<gene>
    <name evidence="1" type="ORF">B0A55_09370</name>
</gene>
<evidence type="ECO:0000313" key="2">
    <source>
        <dbReference type="Proteomes" id="UP000309340"/>
    </source>
</evidence>
<name>A0A4U0WWT0_9PEZI</name>
<dbReference type="AlphaFoldDB" id="A0A4U0WWT0"/>
<sequence>MVGWNKLEDVVVDPYSTGHLYIIEGRDRAKQLPRINDITIRTQHQKKVDRVYNLFKNHTNFKITDVFFPHGSTSDDWTEFWNHNNVEIIARPPLLQDPRGNIIPNKGDFNESVVRNLKEYAKNLKGNGKFAGHKALKSIPEIMARDTDMYSNPLRPVWFDRTRYEDEGIVCRGKISPELSRQAGKDQLVFVRERIQGPGKVKWPAPVMEQIAIAREQGRSGKIYNMENMPVARPEGEVASLEDGDGIDEDEGFCEPMTGNSLFFSGDDSDLD</sequence>
<dbReference type="Proteomes" id="UP000309340">
    <property type="component" value="Unassembled WGS sequence"/>
</dbReference>